<dbReference type="Pfam" id="PF13812">
    <property type="entry name" value="PPR_3"/>
    <property type="match status" value="1"/>
</dbReference>
<evidence type="ECO:0000313" key="5">
    <source>
        <dbReference type="Proteomes" id="UP000734854"/>
    </source>
</evidence>
<comment type="caution">
    <text evidence="4">The sequence shown here is derived from an EMBL/GenBank/DDBJ whole genome shotgun (WGS) entry which is preliminary data.</text>
</comment>
<keyword evidence="5" id="KW-1185">Reference proteome</keyword>
<dbReference type="Pfam" id="PF13041">
    <property type="entry name" value="PPR_2"/>
    <property type="match status" value="2"/>
</dbReference>
<feature type="repeat" description="PPR" evidence="3">
    <location>
        <begin position="175"/>
        <end position="209"/>
    </location>
</feature>
<feature type="repeat" description="PPR" evidence="3">
    <location>
        <begin position="382"/>
        <end position="416"/>
    </location>
</feature>
<dbReference type="PROSITE" id="PS51375">
    <property type="entry name" value="PPR"/>
    <property type="match status" value="6"/>
</dbReference>
<dbReference type="AlphaFoldDB" id="A0A8J5K963"/>
<keyword evidence="2" id="KW-0677">Repeat</keyword>
<feature type="repeat" description="PPR" evidence="3">
    <location>
        <begin position="210"/>
        <end position="244"/>
    </location>
</feature>
<reference evidence="4 5" key="1">
    <citation type="submission" date="2020-08" db="EMBL/GenBank/DDBJ databases">
        <title>Plant Genome Project.</title>
        <authorList>
            <person name="Zhang R.-G."/>
        </authorList>
    </citation>
    <scope>NUCLEOTIDE SEQUENCE [LARGE SCALE GENOMIC DNA]</scope>
    <source>
        <tissue evidence="4">Rhizome</tissue>
    </source>
</reference>
<dbReference type="PANTHER" id="PTHR47447:SF23">
    <property type="entry name" value="PENTACOTRIPEPTIDE-REPEAT REGION OF PRORP DOMAIN-CONTAINING PROTEIN"/>
    <property type="match status" value="1"/>
</dbReference>
<dbReference type="EMBL" id="JACMSC010000018">
    <property type="protein sequence ID" value="KAG6477015.1"/>
    <property type="molecule type" value="Genomic_DNA"/>
</dbReference>
<feature type="repeat" description="PPR" evidence="3">
    <location>
        <begin position="245"/>
        <end position="279"/>
    </location>
</feature>
<dbReference type="Proteomes" id="UP000734854">
    <property type="component" value="Unassembled WGS sequence"/>
</dbReference>
<sequence>MRLPSSPNLHRLFSSSPSTAAATSASSTNLDLDAILETLSSYANDWQRALDFFHWSAPAAAAGGLSNSAAALERTVDILGKHFEFPLAWSLISSQSRILSPPDLLRPSFRVLFNRLAAAHLVNEALAALYRAASEYGLRDRDTFHQLVDALCDHRHAVEAEELCLRSKSPPFPPNTKTYNLLLRGWLKLEWWRKCREFWEEMDQKGVEKDLHSYSIYMDICYKSGKPWKTVKVYKELKKKGFPLDVVVYNTVIQAIGVPQGADLGIRMYREMLDSSCKPNVVTFNIIIKLLCREGRFREGYAFVDRMNKVGCAPNAVTYHCFFQNMSQPKEILGLYERMLRNGTRPRMDTYVMLIKKFGRWGFLRPVFMIWESMKEQGHSPNSFAYHALIDALMERGLVDMARKYDEEMVALGLSPKPRKSFRAEGTGKMGNDNDDDILRDVF</sequence>
<feature type="repeat" description="PPR" evidence="3">
    <location>
        <begin position="347"/>
        <end position="381"/>
    </location>
</feature>
<proteinExistence type="inferred from homology"/>
<name>A0A8J5K963_ZINOF</name>
<dbReference type="InterPro" id="IPR002885">
    <property type="entry name" value="PPR_rpt"/>
</dbReference>
<evidence type="ECO:0000256" key="3">
    <source>
        <dbReference type="PROSITE-ProRule" id="PRU00708"/>
    </source>
</evidence>
<dbReference type="PANTHER" id="PTHR47447">
    <property type="entry name" value="OS03G0856100 PROTEIN"/>
    <property type="match status" value="1"/>
</dbReference>
<dbReference type="OrthoDB" id="185373at2759"/>
<evidence type="ECO:0000256" key="1">
    <source>
        <dbReference type="ARBA" id="ARBA00007626"/>
    </source>
</evidence>
<organism evidence="4 5">
    <name type="scientific">Zingiber officinale</name>
    <name type="common">Ginger</name>
    <name type="synonym">Amomum zingiber</name>
    <dbReference type="NCBI Taxonomy" id="94328"/>
    <lineage>
        <taxon>Eukaryota</taxon>
        <taxon>Viridiplantae</taxon>
        <taxon>Streptophyta</taxon>
        <taxon>Embryophyta</taxon>
        <taxon>Tracheophyta</taxon>
        <taxon>Spermatophyta</taxon>
        <taxon>Magnoliopsida</taxon>
        <taxon>Liliopsida</taxon>
        <taxon>Zingiberales</taxon>
        <taxon>Zingiberaceae</taxon>
        <taxon>Zingiber</taxon>
    </lineage>
</organism>
<comment type="similarity">
    <text evidence="1">Belongs to the PPR family. P subfamily.</text>
</comment>
<evidence type="ECO:0000313" key="4">
    <source>
        <dbReference type="EMBL" id="KAG6477015.1"/>
    </source>
</evidence>
<protein>
    <recommendedName>
        <fullName evidence="6">Pentatricopeptide repeat-containing protein</fullName>
    </recommendedName>
</protein>
<accession>A0A8J5K963</accession>
<evidence type="ECO:0008006" key="6">
    <source>
        <dbReference type="Google" id="ProtNLM"/>
    </source>
</evidence>
<feature type="repeat" description="PPR" evidence="3">
    <location>
        <begin position="280"/>
        <end position="314"/>
    </location>
</feature>
<gene>
    <name evidence="4" type="ORF">ZIOFF_066265</name>
</gene>
<dbReference type="NCBIfam" id="TIGR00756">
    <property type="entry name" value="PPR"/>
    <property type="match status" value="3"/>
</dbReference>
<evidence type="ECO:0000256" key="2">
    <source>
        <dbReference type="ARBA" id="ARBA00022737"/>
    </source>
</evidence>